<evidence type="ECO:0000256" key="6">
    <source>
        <dbReference type="ARBA" id="ARBA00024195"/>
    </source>
</evidence>
<dbReference type="PANTHER" id="PTHR24276">
    <property type="entry name" value="POLYSERASE-RELATED"/>
    <property type="match status" value="1"/>
</dbReference>
<dbReference type="FunFam" id="2.40.10.10:FF:000036">
    <property type="entry name" value="Trypsin beta"/>
    <property type="match status" value="1"/>
</dbReference>
<dbReference type="VEuPathDB" id="VectorBase:PPAPM1_010167"/>
<keyword evidence="3" id="KW-0378">Hydrolase</keyword>
<name>A0A1B0DG17_PHLPP</name>
<accession>A0A1B0DG17</accession>
<keyword evidence="2" id="KW-0645">Protease</keyword>
<evidence type="ECO:0000256" key="4">
    <source>
        <dbReference type="ARBA" id="ARBA00022825"/>
    </source>
</evidence>
<sequence length="271" mass="28294">MLKIVLVSCLAAVAFAKVLDLPTPHDFVDAVGRLQREEGVTEYFGSRIVGGSTAAPGQFPYQASLRTTGNAHFCGGFVANNRWIVSAAHCTIGRTTGNTIVVLGAHSRTTGGTSFSLSSIVNHPDYHGPTIAWDVSVVQTANSISFTNLIQPIPLGSEFIGGGVTAVVSGWGLTSSPGSLAANLQYVHVQTWNNPECRTALGASGDMVFDHKICAGGVEGQGVCSADSGGPLAVGNSAIGIVSWGVPCARGFPDGYDRVSYHRAWILDQFQ</sequence>
<dbReference type="Gene3D" id="2.40.10.10">
    <property type="entry name" value="Trypsin-like serine proteases"/>
    <property type="match status" value="2"/>
</dbReference>
<comment type="similarity">
    <text evidence="6">Belongs to the peptidase S1 family. CLIP subfamily.</text>
</comment>
<dbReference type="InterPro" id="IPR001254">
    <property type="entry name" value="Trypsin_dom"/>
</dbReference>
<evidence type="ECO:0000313" key="7">
    <source>
        <dbReference type="EnsemblMetazoa" id="PPAI006978-PA"/>
    </source>
</evidence>
<dbReference type="PROSITE" id="PS50240">
    <property type="entry name" value="TRYPSIN_DOM"/>
    <property type="match status" value="1"/>
</dbReference>
<evidence type="ECO:0000256" key="1">
    <source>
        <dbReference type="ARBA" id="ARBA00004239"/>
    </source>
</evidence>
<dbReference type="InterPro" id="IPR018114">
    <property type="entry name" value="TRYPSIN_HIS"/>
</dbReference>
<dbReference type="InterPro" id="IPR050430">
    <property type="entry name" value="Peptidase_S1"/>
</dbReference>
<evidence type="ECO:0000313" key="8">
    <source>
        <dbReference type="Proteomes" id="UP000092462"/>
    </source>
</evidence>
<proteinExistence type="inferred from homology"/>
<dbReference type="GO" id="GO:0005576">
    <property type="term" value="C:extracellular region"/>
    <property type="evidence" value="ECO:0007669"/>
    <property type="project" value="UniProtKB-SubCell"/>
</dbReference>
<dbReference type="CDD" id="cd00190">
    <property type="entry name" value="Tryp_SPc"/>
    <property type="match status" value="1"/>
</dbReference>
<dbReference type="GO" id="GO:0004252">
    <property type="term" value="F:serine-type endopeptidase activity"/>
    <property type="evidence" value="ECO:0007669"/>
    <property type="project" value="InterPro"/>
</dbReference>
<dbReference type="AlphaFoldDB" id="A0A1B0DG17"/>
<keyword evidence="5" id="KW-1015">Disulfide bond</keyword>
<dbReference type="GO" id="GO:0006508">
    <property type="term" value="P:proteolysis"/>
    <property type="evidence" value="ECO:0007669"/>
    <property type="project" value="UniProtKB-KW"/>
</dbReference>
<dbReference type="FunFam" id="2.40.10.10:FF:000068">
    <property type="entry name" value="transmembrane protease serine 2"/>
    <property type="match status" value="1"/>
</dbReference>
<dbReference type="VEuPathDB" id="VectorBase:PPAI006978"/>
<dbReference type="EMBL" id="AJVK01059194">
    <property type="status" value="NOT_ANNOTATED_CDS"/>
    <property type="molecule type" value="Genomic_DNA"/>
</dbReference>
<dbReference type="SUPFAM" id="SSF50494">
    <property type="entry name" value="Trypsin-like serine proteases"/>
    <property type="match status" value="1"/>
</dbReference>
<dbReference type="SMART" id="SM00020">
    <property type="entry name" value="Tryp_SPc"/>
    <property type="match status" value="1"/>
</dbReference>
<dbReference type="PANTHER" id="PTHR24276:SF91">
    <property type="entry name" value="AT26814P-RELATED"/>
    <property type="match status" value="1"/>
</dbReference>
<evidence type="ECO:0000256" key="3">
    <source>
        <dbReference type="ARBA" id="ARBA00022801"/>
    </source>
</evidence>
<organism evidence="7 8">
    <name type="scientific">Phlebotomus papatasi</name>
    <name type="common">Sandfly</name>
    <dbReference type="NCBI Taxonomy" id="29031"/>
    <lineage>
        <taxon>Eukaryota</taxon>
        <taxon>Metazoa</taxon>
        <taxon>Ecdysozoa</taxon>
        <taxon>Arthropoda</taxon>
        <taxon>Hexapoda</taxon>
        <taxon>Insecta</taxon>
        <taxon>Pterygota</taxon>
        <taxon>Neoptera</taxon>
        <taxon>Endopterygota</taxon>
        <taxon>Diptera</taxon>
        <taxon>Nematocera</taxon>
        <taxon>Psychodoidea</taxon>
        <taxon>Psychodidae</taxon>
        <taxon>Phlebotomus</taxon>
        <taxon>Phlebotomus</taxon>
    </lineage>
</organism>
<comment type="subcellular location">
    <subcellularLocation>
        <location evidence="1">Secreted</location>
        <location evidence="1">Extracellular space</location>
    </subcellularLocation>
</comment>
<dbReference type="InterPro" id="IPR043504">
    <property type="entry name" value="Peptidase_S1_PA_chymotrypsin"/>
</dbReference>
<evidence type="ECO:0000256" key="2">
    <source>
        <dbReference type="ARBA" id="ARBA00022670"/>
    </source>
</evidence>
<protein>
    <submittedName>
        <fullName evidence="7">Uncharacterized protein</fullName>
    </submittedName>
</protein>
<dbReference type="PROSITE" id="PS00134">
    <property type="entry name" value="TRYPSIN_HIS"/>
    <property type="match status" value="1"/>
</dbReference>
<dbReference type="PRINTS" id="PR00722">
    <property type="entry name" value="CHYMOTRYPSIN"/>
</dbReference>
<dbReference type="Proteomes" id="UP000092462">
    <property type="component" value="Unassembled WGS sequence"/>
</dbReference>
<reference evidence="7" key="1">
    <citation type="submission" date="2022-08" db="UniProtKB">
        <authorList>
            <consortium name="EnsemblMetazoa"/>
        </authorList>
    </citation>
    <scope>IDENTIFICATION</scope>
    <source>
        <strain evidence="7">Israel</strain>
    </source>
</reference>
<keyword evidence="8" id="KW-1185">Reference proteome</keyword>
<evidence type="ECO:0000256" key="5">
    <source>
        <dbReference type="ARBA" id="ARBA00023157"/>
    </source>
</evidence>
<dbReference type="Pfam" id="PF00089">
    <property type="entry name" value="Trypsin"/>
    <property type="match status" value="1"/>
</dbReference>
<dbReference type="InterPro" id="IPR001314">
    <property type="entry name" value="Peptidase_S1A"/>
</dbReference>
<keyword evidence="4" id="KW-0720">Serine protease</keyword>
<dbReference type="EnsemblMetazoa" id="PPAI006978-RA">
    <property type="protein sequence ID" value="PPAI006978-PA"/>
    <property type="gene ID" value="PPAI006978"/>
</dbReference>
<dbReference type="InterPro" id="IPR009003">
    <property type="entry name" value="Peptidase_S1_PA"/>
</dbReference>